<dbReference type="AlphaFoldDB" id="A0A813DRR4"/>
<protein>
    <submittedName>
        <fullName evidence="2">Uncharacterized protein</fullName>
    </submittedName>
</protein>
<dbReference type="OrthoDB" id="10669693at2759"/>
<proteinExistence type="predicted"/>
<name>A0A813DRR4_POLGL</name>
<sequence>AERHIPKCAETMNRPEPPPRTRGLPSIPSAAPGSPCRGGSSLPRNFRLKPQLVHGNKMQTSAEELAPGNMVRIQGLSGATHLNGTECVLVGFEPGAGRWHVRLAGGETVGIKVDNLQRAPRSNEAPKYAGSPAPPPPMGSSTGICAGHTVRLHGLLGASHLNGAVAVIEGFDAETQRWRVTLTGGQVKAVRLENLEALGGPARAASPTSPCGVTRLVAGPKLVVGPEPAFAPRFAGKMLRKERF</sequence>
<evidence type="ECO:0000313" key="2">
    <source>
        <dbReference type="EMBL" id="CAE8591976.1"/>
    </source>
</evidence>
<gene>
    <name evidence="2" type="ORF">PGLA1383_LOCUS10634</name>
</gene>
<keyword evidence="3" id="KW-1185">Reference proteome</keyword>
<organism evidence="2 3">
    <name type="scientific">Polarella glacialis</name>
    <name type="common">Dinoflagellate</name>
    <dbReference type="NCBI Taxonomy" id="89957"/>
    <lineage>
        <taxon>Eukaryota</taxon>
        <taxon>Sar</taxon>
        <taxon>Alveolata</taxon>
        <taxon>Dinophyceae</taxon>
        <taxon>Suessiales</taxon>
        <taxon>Suessiaceae</taxon>
        <taxon>Polarella</taxon>
    </lineage>
</organism>
<feature type="region of interest" description="Disordered" evidence="1">
    <location>
        <begin position="116"/>
        <end position="138"/>
    </location>
</feature>
<evidence type="ECO:0000313" key="3">
    <source>
        <dbReference type="Proteomes" id="UP000654075"/>
    </source>
</evidence>
<dbReference type="EMBL" id="CAJNNV010005368">
    <property type="protein sequence ID" value="CAE8591976.1"/>
    <property type="molecule type" value="Genomic_DNA"/>
</dbReference>
<accession>A0A813DRR4</accession>
<evidence type="ECO:0000256" key="1">
    <source>
        <dbReference type="SAM" id="MobiDB-lite"/>
    </source>
</evidence>
<feature type="region of interest" description="Disordered" evidence="1">
    <location>
        <begin position="1"/>
        <end position="43"/>
    </location>
</feature>
<comment type="caution">
    <text evidence="2">The sequence shown here is derived from an EMBL/GenBank/DDBJ whole genome shotgun (WGS) entry which is preliminary data.</text>
</comment>
<reference evidence="2" key="1">
    <citation type="submission" date="2021-02" db="EMBL/GenBank/DDBJ databases">
        <authorList>
            <person name="Dougan E. K."/>
            <person name="Rhodes N."/>
            <person name="Thang M."/>
            <person name="Chan C."/>
        </authorList>
    </citation>
    <scope>NUCLEOTIDE SEQUENCE</scope>
</reference>
<feature type="non-terminal residue" evidence="2">
    <location>
        <position position="1"/>
    </location>
</feature>
<dbReference type="Proteomes" id="UP000654075">
    <property type="component" value="Unassembled WGS sequence"/>
</dbReference>